<dbReference type="RefSeq" id="WP_346820725.1">
    <property type="nucleotide sequence ID" value="NZ_JBDKWZ010000004.1"/>
</dbReference>
<dbReference type="InterPro" id="IPR039261">
    <property type="entry name" value="FNR_nucleotide-bd"/>
</dbReference>
<keyword evidence="27" id="KW-0812">Transmembrane</keyword>
<dbReference type="SUPFAM" id="SSF54292">
    <property type="entry name" value="2Fe-2S ferredoxin-like"/>
    <property type="match status" value="1"/>
</dbReference>
<evidence type="ECO:0000256" key="2">
    <source>
        <dbReference type="ARBA" id="ARBA00002972"/>
    </source>
</evidence>
<dbReference type="InterPro" id="IPR010205">
    <property type="entry name" value="NqrF"/>
</dbReference>
<dbReference type="AlphaFoldDB" id="A0AAW9S242"/>
<dbReference type="SUPFAM" id="SSF63380">
    <property type="entry name" value="Riboflavin synthase domain-like"/>
    <property type="match status" value="1"/>
</dbReference>
<name>A0AAW9S242_9BACT</name>
<feature type="binding site" evidence="27">
    <location>
        <position position="115"/>
    </location>
    <ligand>
        <name>[2Fe-2S] cluster</name>
        <dbReference type="ChEBI" id="CHEBI:190135"/>
    </ligand>
</feature>
<dbReference type="InterPro" id="IPR001041">
    <property type="entry name" value="2Fe-2S_ferredoxin-type"/>
</dbReference>
<comment type="cofactor">
    <cofactor evidence="27">
        <name>[2Fe-2S] cluster</name>
        <dbReference type="ChEBI" id="CHEBI:190135"/>
    </cofactor>
    <text evidence="27">Binds 1 [2Fe-2S] cluster.</text>
</comment>
<evidence type="ECO:0000256" key="26">
    <source>
        <dbReference type="ARBA" id="ARBA00048891"/>
    </source>
</evidence>
<feature type="binding site" evidence="27">
    <location>
        <position position="74"/>
    </location>
    <ligand>
        <name>[2Fe-2S] cluster</name>
        <dbReference type="ChEBI" id="CHEBI:190135"/>
    </ligand>
</feature>
<dbReference type="PANTHER" id="PTHR43644:SF1">
    <property type="entry name" value="NAD(P)H-FLAVIN REDUCTASE"/>
    <property type="match status" value="1"/>
</dbReference>
<dbReference type="Gene3D" id="3.40.50.80">
    <property type="entry name" value="Nucleotide-binding domain of ferredoxin-NADP reductase (FNR) module"/>
    <property type="match status" value="1"/>
</dbReference>
<evidence type="ECO:0000256" key="22">
    <source>
        <dbReference type="ARBA" id="ARBA00023136"/>
    </source>
</evidence>
<reference evidence="30 31" key="1">
    <citation type="submission" date="2024-04" db="EMBL/GenBank/DDBJ databases">
        <title>Novel genus in family Flammeovirgaceae.</title>
        <authorList>
            <person name="Nguyen T.H."/>
            <person name="Vuong T.Q."/>
            <person name="Le H."/>
            <person name="Kim S.-G."/>
        </authorList>
    </citation>
    <scope>NUCLEOTIDE SEQUENCE [LARGE SCALE GENOMIC DNA]</scope>
    <source>
        <strain evidence="30 31">JCM 23209</strain>
    </source>
</reference>
<evidence type="ECO:0000256" key="3">
    <source>
        <dbReference type="ARBA" id="ARBA00004533"/>
    </source>
</evidence>
<evidence type="ECO:0000259" key="29">
    <source>
        <dbReference type="PROSITE" id="PS51384"/>
    </source>
</evidence>
<evidence type="ECO:0000256" key="10">
    <source>
        <dbReference type="ARBA" id="ARBA00022519"/>
    </source>
</evidence>
<keyword evidence="20 27" id="KW-0406">Ion transport</keyword>
<keyword evidence="14 27" id="KW-0274">FAD</keyword>
<protein>
    <recommendedName>
        <fullName evidence="7 27">Na(+)-translocating NADH-quinone reductase subunit F</fullName>
        <shortName evidence="27">Na(+)-NQR subunit F</shortName>
        <shortName evidence="27">Na(+)-translocating NQR subunit F</shortName>
        <ecNumber evidence="6 27">7.2.1.1</ecNumber>
    </recommendedName>
    <alternativeName>
        <fullName evidence="25 27">NQR complex subunit F</fullName>
    </alternativeName>
    <alternativeName>
        <fullName evidence="24 27">NQR-1 subunit F</fullName>
    </alternativeName>
</protein>
<sequence length="437" mass="48913">MELTSATIISSIIAFAIVIILLVILLLFAQSKLVQSGDVKIVINGDEDNPVVTSAGSTLLTTLSGQKIFLPSACGGGGTCAMCKCQVDEGGGDVLPTEVGHLSRAEQQENVRLACQVKVKNDMKIRIPEEIFGIKKWECEVVSNYNVATFIKEFVVKLPEGETLDFQSGGYIQIDVPTCHVDFSTMEIAPHPEDPAGPDKFRPEWDKFGLWSLKMKNDEPIFRAYSMANHPAEGNIVMLNIRIATPPWDRAKNTWMDVNPGICSSYVFSRKPGDKVTISGPYGEFFIKDTGKEMIYVGGGAGMAPLRSHIFHLFHTLKSNRKVSFWYGGRSRRELFYTEHFRKIEKEFPNFSYHIALSEPLPEDKWTVKKDIDDKEGEGYVGFIHQVLIDNYLKHHSEPEEIEFYFCGPPMMNAAVIKMCDDFGIPPENVSFDDFGG</sequence>
<comment type="cofactor">
    <cofactor evidence="1 27">
        <name>FAD</name>
        <dbReference type="ChEBI" id="CHEBI:57692"/>
    </cofactor>
</comment>
<dbReference type="Pfam" id="PF00970">
    <property type="entry name" value="FAD_binding_6"/>
    <property type="match status" value="1"/>
</dbReference>
<feature type="binding site" evidence="27">
    <location>
        <position position="80"/>
    </location>
    <ligand>
        <name>[2Fe-2S] cluster</name>
        <dbReference type="ChEBI" id="CHEBI:190135"/>
    </ligand>
</feature>
<evidence type="ECO:0000256" key="13">
    <source>
        <dbReference type="ARBA" id="ARBA00022723"/>
    </source>
</evidence>
<comment type="caution">
    <text evidence="30">The sequence shown here is derived from an EMBL/GenBank/DDBJ whole genome shotgun (WGS) entry which is preliminary data.</text>
</comment>
<dbReference type="PROSITE" id="PS51384">
    <property type="entry name" value="FAD_FR"/>
    <property type="match status" value="1"/>
</dbReference>
<keyword evidence="15 27" id="KW-1278">Translocase</keyword>
<dbReference type="PANTHER" id="PTHR43644">
    <property type="entry name" value="NA(+)-TRANSLOCATING NADH-QUINONE REDUCTASE SUBUNIT"/>
    <property type="match status" value="1"/>
</dbReference>
<dbReference type="EMBL" id="JBDKWZ010000004">
    <property type="protein sequence ID" value="MEN7547943.1"/>
    <property type="molecule type" value="Genomic_DNA"/>
</dbReference>
<dbReference type="FunFam" id="3.40.50.80:FF:000014">
    <property type="entry name" value="Na(+)-translocating NADH-quinone reductase subunit F"/>
    <property type="match status" value="1"/>
</dbReference>
<evidence type="ECO:0000256" key="27">
    <source>
        <dbReference type="HAMAP-Rule" id="MF_00430"/>
    </source>
</evidence>
<comment type="subunit">
    <text evidence="5 27">Composed of six subunits; NqrA, NqrB, NqrC, NqrD, NqrE and NqrF.</text>
</comment>
<dbReference type="Pfam" id="PF00175">
    <property type="entry name" value="NAD_binding_1"/>
    <property type="match status" value="1"/>
</dbReference>
<dbReference type="Pfam" id="PF00111">
    <property type="entry name" value="Fer2"/>
    <property type="match status" value="1"/>
</dbReference>
<dbReference type="GO" id="GO:0016655">
    <property type="term" value="F:oxidoreductase activity, acting on NAD(P)H, quinone or similar compound as acceptor"/>
    <property type="evidence" value="ECO:0007669"/>
    <property type="project" value="InterPro"/>
</dbReference>
<keyword evidence="9 27" id="KW-1003">Cell membrane</keyword>
<keyword evidence="18 27" id="KW-0520">NAD</keyword>
<dbReference type="GO" id="GO:0051537">
    <property type="term" value="F:2 iron, 2 sulfur cluster binding"/>
    <property type="evidence" value="ECO:0007669"/>
    <property type="project" value="UniProtKB-KW"/>
</dbReference>
<gene>
    <name evidence="27 30" type="primary">nqrF</name>
    <name evidence="30" type="ORF">AAG747_08485</name>
</gene>
<evidence type="ECO:0000256" key="19">
    <source>
        <dbReference type="ARBA" id="ARBA00023053"/>
    </source>
</evidence>
<evidence type="ECO:0000256" key="6">
    <source>
        <dbReference type="ARBA" id="ARBA00013099"/>
    </source>
</evidence>
<keyword evidence="8 27" id="KW-0813">Transport</keyword>
<evidence type="ECO:0000256" key="24">
    <source>
        <dbReference type="ARBA" id="ARBA00030032"/>
    </source>
</evidence>
<dbReference type="Proteomes" id="UP001403385">
    <property type="component" value="Unassembled WGS sequence"/>
</dbReference>
<evidence type="ECO:0000256" key="25">
    <source>
        <dbReference type="ARBA" id="ARBA00030787"/>
    </source>
</evidence>
<evidence type="ECO:0000256" key="21">
    <source>
        <dbReference type="ARBA" id="ARBA00023075"/>
    </source>
</evidence>
<comment type="similarity">
    <text evidence="4 27">Belongs to the NqrF family.</text>
</comment>
<evidence type="ECO:0000256" key="1">
    <source>
        <dbReference type="ARBA" id="ARBA00001974"/>
    </source>
</evidence>
<keyword evidence="22 27" id="KW-0472">Membrane</keyword>
<dbReference type="InterPro" id="IPR017927">
    <property type="entry name" value="FAD-bd_FR_type"/>
</dbReference>
<dbReference type="HAMAP" id="MF_00430">
    <property type="entry name" value="NqrF"/>
    <property type="match status" value="1"/>
</dbReference>
<evidence type="ECO:0000256" key="7">
    <source>
        <dbReference type="ARBA" id="ARBA00019729"/>
    </source>
</evidence>
<evidence type="ECO:0000256" key="8">
    <source>
        <dbReference type="ARBA" id="ARBA00022448"/>
    </source>
</evidence>
<evidence type="ECO:0000256" key="18">
    <source>
        <dbReference type="ARBA" id="ARBA00023027"/>
    </source>
</evidence>
<keyword evidence="11 27" id="KW-0285">Flavoprotein</keyword>
<feature type="transmembrane region" description="Helical" evidence="27">
    <location>
        <begin position="6"/>
        <end position="28"/>
    </location>
</feature>
<dbReference type="PIRSF" id="PIRSF000044">
    <property type="entry name" value="Cis_Diol_DH_RD"/>
    <property type="match status" value="1"/>
</dbReference>
<evidence type="ECO:0000256" key="17">
    <source>
        <dbReference type="ARBA" id="ARBA00023014"/>
    </source>
</evidence>
<evidence type="ECO:0000256" key="14">
    <source>
        <dbReference type="ARBA" id="ARBA00022827"/>
    </source>
</evidence>
<keyword evidence="27" id="KW-1133">Transmembrane helix</keyword>
<dbReference type="Gene3D" id="3.10.20.30">
    <property type="match status" value="1"/>
</dbReference>
<evidence type="ECO:0000256" key="9">
    <source>
        <dbReference type="ARBA" id="ARBA00022475"/>
    </source>
</evidence>
<proteinExistence type="inferred from homology"/>
<dbReference type="InterPro" id="IPR001433">
    <property type="entry name" value="OxRdtase_FAD/NAD-bd"/>
</dbReference>
<keyword evidence="31" id="KW-1185">Reference proteome</keyword>
<evidence type="ECO:0000259" key="28">
    <source>
        <dbReference type="PROSITE" id="PS51085"/>
    </source>
</evidence>
<keyword evidence="17 27" id="KW-0411">Iron-sulfur</keyword>
<feature type="binding site" evidence="27">
    <location>
        <position position="83"/>
    </location>
    <ligand>
        <name>[2Fe-2S] cluster</name>
        <dbReference type="ChEBI" id="CHEBI:190135"/>
    </ligand>
</feature>
<keyword evidence="19 27" id="KW-0915">Sodium</keyword>
<dbReference type="PROSITE" id="PS51085">
    <property type="entry name" value="2FE2S_FER_2"/>
    <property type="match status" value="1"/>
</dbReference>
<feature type="domain" description="2Fe-2S ferredoxin-type" evidence="28">
    <location>
        <begin position="37"/>
        <end position="131"/>
    </location>
</feature>
<evidence type="ECO:0000313" key="30">
    <source>
        <dbReference type="EMBL" id="MEN7547943.1"/>
    </source>
</evidence>
<dbReference type="Gene3D" id="2.40.30.10">
    <property type="entry name" value="Translation factors"/>
    <property type="match status" value="1"/>
</dbReference>
<dbReference type="EC" id="7.2.1.1" evidence="6 27"/>
<keyword evidence="10" id="KW-0997">Cell inner membrane</keyword>
<comment type="function">
    <text evidence="2 27">NQR complex catalyzes the reduction of ubiquinone-1 to ubiquinol by two successive reactions, coupled with the transport of Na(+) ions from the cytoplasm to the periplasm. The first step is catalyzed by NqrF, which accepts electrons from NADH and reduces ubiquinone-1 to ubisemiquinone by a one-electron transfer pathway.</text>
</comment>
<evidence type="ECO:0000256" key="5">
    <source>
        <dbReference type="ARBA" id="ARBA00011309"/>
    </source>
</evidence>
<dbReference type="GO" id="GO:0006814">
    <property type="term" value="P:sodium ion transport"/>
    <property type="evidence" value="ECO:0007669"/>
    <property type="project" value="UniProtKB-UniRule"/>
</dbReference>
<keyword evidence="16 27" id="KW-0408">Iron</keyword>
<dbReference type="NCBIfam" id="TIGR01941">
    <property type="entry name" value="nqrF"/>
    <property type="match status" value="1"/>
</dbReference>
<accession>A0AAW9S242</accession>
<dbReference type="InterPro" id="IPR008333">
    <property type="entry name" value="Cbr1-like_FAD-bd_dom"/>
</dbReference>
<organism evidence="30 31">
    <name type="scientific">Rapidithrix thailandica</name>
    <dbReference type="NCBI Taxonomy" id="413964"/>
    <lineage>
        <taxon>Bacteria</taxon>
        <taxon>Pseudomonadati</taxon>
        <taxon>Bacteroidota</taxon>
        <taxon>Cytophagia</taxon>
        <taxon>Cytophagales</taxon>
        <taxon>Flammeovirgaceae</taxon>
        <taxon>Rapidithrix</taxon>
    </lineage>
</organism>
<evidence type="ECO:0000256" key="12">
    <source>
        <dbReference type="ARBA" id="ARBA00022714"/>
    </source>
</evidence>
<comment type="catalytic activity">
    <reaction evidence="26 27">
        <text>a ubiquinone + n Na(+)(in) + NADH + H(+) = a ubiquinol + n Na(+)(out) + NAD(+)</text>
        <dbReference type="Rhea" id="RHEA:47748"/>
        <dbReference type="Rhea" id="RHEA-COMP:9565"/>
        <dbReference type="Rhea" id="RHEA-COMP:9566"/>
        <dbReference type="ChEBI" id="CHEBI:15378"/>
        <dbReference type="ChEBI" id="CHEBI:16389"/>
        <dbReference type="ChEBI" id="CHEBI:17976"/>
        <dbReference type="ChEBI" id="CHEBI:29101"/>
        <dbReference type="ChEBI" id="CHEBI:57540"/>
        <dbReference type="ChEBI" id="CHEBI:57945"/>
        <dbReference type="EC" id="7.2.1.1"/>
    </reaction>
</comment>
<dbReference type="InterPro" id="IPR036010">
    <property type="entry name" value="2Fe-2S_ferredoxin-like_sf"/>
</dbReference>
<evidence type="ECO:0000256" key="11">
    <source>
        <dbReference type="ARBA" id="ARBA00022630"/>
    </source>
</evidence>
<keyword evidence="23 27" id="KW-0739">Sodium transport</keyword>
<dbReference type="GO" id="GO:0046872">
    <property type="term" value="F:metal ion binding"/>
    <property type="evidence" value="ECO:0007669"/>
    <property type="project" value="UniProtKB-KW"/>
</dbReference>
<dbReference type="InterPro" id="IPR012675">
    <property type="entry name" value="Beta-grasp_dom_sf"/>
</dbReference>
<dbReference type="SUPFAM" id="SSF52343">
    <property type="entry name" value="Ferredoxin reductase-like, C-terminal NADP-linked domain"/>
    <property type="match status" value="1"/>
</dbReference>
<evidence type="ECO:0000256" key="20">
    <source>
        <dbReference type="ARBA" id="ARBA00023065"/>
    </source>
</evidence>
<dbReference type="CDD" id="cd00207">
    <property type="entry name" value="fer2"/>
    <property type="match status" value="1"/>
</dbReference>
<evidence type="ECO:0000313" key="31">
    <source>
        <dbReference type="Proteomes" id="UP001403385"/>
    </source>
</evidence>
<evidence type="ECO:0000256" key="23">
    <source>
        <dbReference type="ARBA" id="ARBA00023201"/>
    </source>
</evidence>
<dbReference type="CDD" id="cd06188">
    <property type="entry name" value="NADH_quinone_reductase"/>
    <property type="match status" value="1"/>
</dbReference>
<comment type="subcellular location">
    <subcellularLocation>
        <location evidence="3">Cell inner membrane</location>
    </subcellularLocation>
    <subcellularLocation>
        <location evidence="27">Cell membrane</location>
        <topology evidence="27">Single-pass membrane protein</topology>
    </subcellularLocation>
</comment>
<dbReference type="InterPro" id="IPR017938">
    <property type="entry name" value="Riboflavin_synthase-like_b-brl"/>
</dbReference>
<keyword evidence="12 27" id="KW-0001">2Fe-2S</keyword>
<evidence type="ECO:0000256" key="4">
    <source>
        <dbReference type="ARBA" id="ARBA00005570"/>
    </source>
</evidence>
<dbReference type="GO" id="GO:0009055">
    <property type="term" value="F:electron transfer activity"/>
    <property type="evidence" value="ECO:0007669"/>
    <property type="project" value="UniProtKB-UniRule"/>
</dbReference>
<dbReference type="GO" id="GO:0005886">
    <property type="term" value="C:plasma membrane"/>
    <property type="evidence" value="ECO:0007669"/>
    <property type="project" value="UniProtKB-SubCell"/>
</dbReference>
<evidence type="ECO:0000256" key="15">
    <source>
        <dbReference type="ARBA" id="ARBA00022967"/>
    </source>
</evidence>
<keyword evidence="21 27" id="KW-0830">Ubiquinone</keyword>
<evidence type="ECO:0000256" key="16">
    <source>
        <dbReference type="ARBA" id="ARBA00023004"/>
    </source>
</evidence>
<keyword evidence="13 27" id="KW-0479">Metal-binding</keyword>
<feature type="domain" description="FAD-binding FR-type" evidence="29">
    <location>
        <begin position="134"/>
        <end position="288"/>
    </location>
</feature>